<dbReference type="CDD" id="cd24034">
    <property type="entry name" value="ASKHA_NBD_O66634-like_rpt1"/>
    <property type="match status" value="1"/>
</dbReference>
<dbReference type="InterPro" id="IPR008275">
    <property type="entry name" value="CoA_E_activase_dom"/>
</dbReference>
<name>A0A4R1MZ27_9FIRM</name>
<dbReference type="InterPro" id="IPR002731">
    <property type="entry name" value="ATPase_BadF"/>
</dbReference>
<dbReference type="SUPFAM" id="SSF53067">
    <property type="entry name" value="Actin-like ATPase domain"/>
    <property type="match status" value="2"/>
</dbReference>
<evidence type="ECO:0000313" key="9">
    <source>
        <dbReference type="Proteomes" id="UP000294545"/>
    </source>
</evidence>
<dbReference type="PANTHER" id="PTHR32329">
    <property type="entry name" value="BIFUNCTIONAL PROTEIN [INCLUDES 2-HYDROXYACYL-COA DEHYDRATASE (N-TER) AND ITS ACTIVATOR DOMAIN (C_TERM)-RELATED"/>
    <property type="match status" value="1"/>
</dbReference>
<protein>
    <submittedName>
        <fullName evidence="8">Putative CoA-substrate-specific enzyme activase</fullName>
    </submittedName>
</protein>
<gene>
    <name evidence="8" type="ORF">EDC19_1009</name>
</gene>
<organism evidence="8 9">
    <name type="scientific">Natranaerovirga hydrolytica</name>
    <dbReference type="NCBI Taxonomy" id="680378"/>
    <lineage>
        <taxon>Bacteria</taxon>
        <taxon>Bacillati</taxon>
        <taxon>Bacillota</taxon>
        <taxon>Clostridia</taxon>
        <taxon>Lachnospirales</taxon>
        <taxon>Natranaerovirgaceae</taxon>
        <taxon>Natranaerovirga</taxon>
    </lineage>
</organism>
<dbReference type="GO" id="GO:0046872">
    <property type="term" value="F:metal ion binding"/>
    <property type="evidence" value="ECO:0007669"/>
    <property type="project" value="UniProtKB-KW"/>
</dbReference>
<dbReference type="EMBL" id="SMGQ01000011">
    <property type="protein sequence ID" value="TCK98578.1"/>
    <property type="molecule type" value="Genomic_DNA"/>
</dbReference>
<feature type="domain" description="DUF2229" evidence="7">
    <location>
        <begin position="663"/>
        <end position="877"/>
    </location>
</feature>
<evidence type="ECO:0000256" key="4">
    <source>
        <dbReference type="ARBA" id="ARBA00023014"/>
    </source>
</evidence>
<accession>A0A4R1MZ27</accession>
<dbReference type="NCBIfam" id="TIGR00241">
    <property type="entry name" value="CoA_E_activ"/>
    <property type="match status" value="1"/>
</dbReference>
<evidence type="ECO:0000256" key="5">
    <source>
        <dbReference type="SAM" id="Coils"/>
    </source>
</evidence>
<dbReference type="InterPro" id="IPR051805">
    <property type="entry name" value="Dehydratase_Activator_Redct"/>
</dbReference>
<keyword evidence="3" id="KW-0408">Iron</keyword>
<keyword evidence="9" id="KW-1185">Reference proteome</keyword>
<dbReference type="PANTHER" id="PTHR32329:SF7">
    <property type="entry name" value="ACTIVATOR OF 2-HYDROXYACYL-COA-HYDRATASE"/>
    <property type="match status" value="1"/>
</dbReference>
<dbReference type="Gene3D" id="3.30.420.40">
    <property type="match status" value="4"/>
</dbReference>
<feature type="domain" description="ATPase BadF/BadG/BcrA/BcrD type" evidence="6">
    <location>
        <begin position="301"/>
        <end position="553"/>
    </location>
</feature>
<proteinExistence type="predicted"/>
<dbReference type="RefSeq" id="WP_132281426.1">
    <property type="nucleotide sequence ID" value="NZ_SMGQ01000011.1"/>
</dbReference>
<feature type="coiled-coil region" evidence="5">
    <location>
        <begin position="1409"/>
        <end position="1436"/>
    </location>
</feature>
<dbReference type="Proteomes" id="UP000294545">
    <property type="component" value="Unassembled WGS sequence"/>
</dbReference>
<dbReference type="InterPro" id="IPR043129">
    <property type="entry name" value="ATPase_NBD"/>
</dbReference>
<keyword evidence="4" id="KW-0411">Iron-sulfur</keyword>
<dbReference type="OrthoDB" id="9802715at2"/>
<evidence type="ECO:0000256" key="3">
    <source>
        <dbReference type="ARBA" id="ARBA00023004"/>
    </source>
</evidence>
<dbReference type="GO" id="GO:0051536">
    <property type="term" value="F:iron-sulfur cluster binding"/>
    <property type="evidence" value="ECO:0007669"/>
    <property type="project" value="UniProtKB-KW"/>
</dbReference>
<evidence type="ECO:0000259" key="6">
    <source>
        <dbReference type="Pfam" id="PF01869"/>
    </source>
</evidence>
<evidence type="ECO:0000256" key="2">
    <source>
        <dbReference type="ARBA" id="ARBA00022723"/>
    </source>
</evidence>
<sequence length="1438" mass="161219">MKSIGICVGASSVSYVIANKELDNIHITKHQSLHHEGHPLNVLNNLFETINFSDIDKIAVTGRKFKSLVNASILSEPEAVEYALSFEKDLYKNVNLVLSAGGETFMVYEVDANGRIIDVFTGNKCASGTGEFFLQQIKRMGLSLDEAMDSESDKCYKVAGRCSVFCKSDCTHALNKGTPKEDVINGLCEMMSKKLYELTKKSDSSVGLIIGGTSKNKKLVQQLSSKMDQLYTSDYSYCYEALGTALWALENETKPITSLDNFINKKHSSFSFFSKLDAYEDYVEFKEINHTHANENDVCILGLDVGSTTTKAVLIKKEDHSIVASCYLRTNGDPIQASRNCYTELNKQLNHTPIKIVGLGVTGSGRQIAGLHALTPSVMNEIIAHASASIYFDPEVDTIFEIGGQDAKYTYITNGVPSDYAMNEACSAGTGSFLEEAAKETLDIEMTEIQDYALRSINPPNFSDQCSAFISSDIKSAIQEGIPIEDITAGLVYSVCMNYNNRVKGSRPIGKKIFMQGGVCYNKAVPIAMAAMTNKKIIVPPNPGLMGAFGAALEVKNKLDLNLIESMDFNLDELSTRNVHYKEPFICSGGKEKCDRKCSINRIVIGEETFPFGGACNLYEQSTQINNKKNYPITNYVDYRENLVYKKYGVDYQKRINAPQNKTIGILNSLLTNSLYPMYHNFFYALGYDIFIPKNIDEDGIEQKSAAFCYPVELSHGLFSSLLKEESVDTIFLPHVKTYPIKNSDDVNVTCPFVQGEPYYLQSAFKDVTNKKIISPFINFDNDFNNQRNTFIEIGVSLGHPKGIVEQAFDMALQAQLGFVNECQAVGKVFLKELENNPTETAIVLFGRPYNAFSKIGNMGIPHKFATRNYRIIPHDFLPYHQEYSIENMYWAMGQQILKSARFVEKHPQLFGSFITNFSCGPDSFVLGYFRNIMGKKPSLTLELDSHTADAGIDTRIEAFLDIIKSYNQLKEQPLLKAQEKYTPAKTTVEKDKLYVIDSHNKKYPLNHPKVHVLIPSMGDLGSKLLAATFRYAGINASVVTTPTDKELQLGRSYSSCKECMPLILTIGSLMHYLDNRKNEDELLVYFMPNTSGPCRFGQYSILMKEVIEKRAIKDVALFSLTSENSYAGLGTKFVLRAWQCIVISDVLDDIYSAVLALSKDPIKGLYVYHKICEKIIASVENDSWKDLKVVLEESAQSLQTIQQKQSIEKAIKVGLVGEIYVRRDQFSRQKLVERLAQKDIIVKVSPFSEWIYYCDYMVKNKLGSKGTFKDQFRASLQGYFKVNFEKAIKKIFDTTNFYEYHLLDVEKIIDHAKDLISPKLTGEAILTTGAAITEIIDEVDGIISIGPFGCMPSRIAEALINDNLDQVKKEKNKDNLLVNYIQSQFPKLPFLPIEVDGNVLPQVTEAKLESFSLQVKRVQDKINAFNEEAKENQSAIR</sequence>
<dbReference type="InterPro" id="IPR018709">
    <property type="entry name" value="CoA_activase_DUF2229"/>
</dbReference>
<evidence type="ECO:0000313" key="8">
    <source>
        <dbReference type="EMBL" id="TCK98578.1"/>
    </source>
</evidence>
<dbReference type="Gene3D" id="3.40.50.11900">
    <property type="match status" value="1"/>
</dbReference>
<evidence type="ECO:0000259" key="7">
    <source>
        <dbReference type="Pfam" id="PF09989"/>
    </source>
</evidence>
<dbReference type="Pfam" id="PF09989">
    <property type="entry name" value="DUF2229"/>
    <property type="match status" value="1"/>
</dbReference>
<keyword evidence="5" id="KW-0175">Coiled coil</keyword>
<keyword evidence="2" id="KW-0479">Metal-binding</keyword>
<feature type="domain" description="ATPase BadF/BadG/BcrA/BcrD type" evidence="6">
    <location>
        <begin position="96"/>
        <end position="248"/>
    </location>
</feature>
<dbReference type="Pfam" id="PF01869">
    <property type="entry name" value="BcrAD_BadFG"/>
    <property type="match status" value="2"/>
</dbReference>
<comment type="cofactor">
    <cofactor evidence="1">
        <name>[4Fe-4S] cluster</name>
        <dbReference type="ChEBI" id="CHEBI:49883"/>
    </cofactor>
</comment>
<comment type="caution">
    <text evidence="8">The sequence shown here is derived from an EMBL/GenBank/DDBJ whole genome shotgun (WGS) entry which is preliminary data.</text>
</comment>
<dbReference type="CDD" id="cd24035">
    <property type="entry name" value="ASKHA_NBD_O66634-like_rpt2"/>
    <property type="match status" value="1"/>
</dbReference>
<evidence type="ECO:0000256" key="1">
    <source>
        <dbReference type="ARBA" id="ARBA00001966"/>
    </source>
</evidence>
<reference evidence="8 9" key="1">
    <citation type="submission" date="2019-03" db="EMBL/GenBank/DDBJ databases">
        <title>Genomic Encyclopedia of Type Strains, Phase IV (KMG-IV): sequencing the most valuable type-strain genomes for metagenomic binning, comparative biology and taxonomic classification.</title>
        <authorList>
            <person name="Goeker M."/>
        </authorList>
    </citation>
    <scope>NUCLEOTIDE SEQUENCE [LARGE SCALE GENOMIC DNA]</scope>
    <source>
        <strain evidence="8 9">DSM 24176</strain>
    </source>
</reference>